<dbReference type="Pfam" id="PF09394">
    <property type="entry name" value="Inhibitor_I42"/>
    <property type="match status" value="1"/>
</dbReference>
<dbReference type="RefSeq" id="WP_066769887.1">
    <property type="nucleotide sequence ID" value="NZ_CP013244.1"/>
</dbReference>
<name>A0A1B1AH24_9PROT</name>
<accession>A0A1B1AH24</accession>
<dbReference type="GO" id="GO:0004869">
    <property type="term" value="F:cysteine-type endopeptidase inhibitor activity"/>
    <property type="evidence" value="ECO:0007669"/>
    <property type="project" value="UniProtKB-KW"/>
</dbReference>
<dbReference type="InParanoid" id="A0A1B1AH24"/>
<dbReference type="KEGG" id="cbot:ATE48_07955"/>
<organism evidence="4 5">
    <name type="scientific">Candidatus Viadribacter manganicus</name>
    <dbReference type="NCBI Taxonomy" id="1759059"/>
    <lineage>
        <taxon>Bacteria</taxon>
        <taxon>Pseudomonadati</taxon>
        <taxon>Pseudomonadota</taxon>
        <taxon>Alphaproteobacteria</taxon>
        <taxon>Hyphomonadales</taxon>
        <taxon>Hyphomonadaceae</taxon>
        <taxon>Candidatus Viadribacter</taxon>
    </lineage>
</organism>
<evidence type="ECO:0000313" key="4">
    <source>
        <dbReference type="EMBL" id="ANP45862.1"/>
    </source>
</evidence>
<reference evidence="4 5" key="1">
    <citation type="submission" date="2015-11" db="EMBL/GenBank/DDBJ databases">
        <title>Whole-Genome Sequence of Candidatus Oderbacter manganicum from the National Park Lower Oder Valley, Germany.</title>
        <authorList>
            <person name="Braun B."/>
            <person name="Liere K."/>
            <person name="Szewzyk U."/>
        </authorList>
    </citation>
    <scope>NUCLEOTIDE SEQUENCE [LARGE SCALE GENOMIC DNA]</scope>
    <source>
        <strain evidence="4 5">OTSz_A_272</strain>
    </source>
</reference>
<feature type="domain" description="Proteinase inhibitor I42 chagasin" evidence="3">
    <location>
        <begin position="57"/>
        <end position="150"/>
    </location>
</feature>
<evidence type="ECO:0000256" key="2">
    <source>
        <dbReference type="ARBA" id="ARBA00022704"/>
    </source>
</evidence>
<dbReference type="EMBL" id="CP013244">
    <property type="protein sequence ID" value="ANP45862.1"/>
    <property type="molecule type" value="Genomic_DNA"/>
</dbReference>
<protein>
    <recommendedName>
        <fullName evidence="3">Proteinase inhibitor I42 chagasin domain-containing protein</fullName>
    </recommendedName>
</protein>
<dbReference type="Gene3D" id="2.60.40.2020">
    <property type="match status" value="1"/>
</dbReference>
<evidence type="ECO:0000256" key="1">
    <source>
        <dbReference type="ARBA" id="ARBA00022690"/>
    </source>
</evidence>
<gene>
    <name evidence="4" type="ORF">ATE48_07955</name>
</gene>
<dbReference type="Proteomes" id="UP000092498">
    <property type="component" value="Chromosome"/>
</dbReference>
<keyword evidence="2" id="KW-0789">Thiol protease inhibitor</keyword>
<dbReference type="AlphaFoldDB" id="A0A1B1AH24"/>
<dbReference type="InterPro" id="IPR018990">
    <property type="entry name" value="Prot_inh_I42_chagasin"/>
</dbReference>
<proteinExistence type="predicted"/>
<keyword evidence="1" id="KW-0646">Protease inhibitor</keyword>
<sequence length="153" mass="16339">MKRAIFVAVVLMACSPAPEVKQDDALSSEAPASEIPEAPAVVSIRVLQDQNGQTVEAPVGQPFSVELRGQQPQGFSWRVVETPEFISPAPDGSVTLPTTDQPEQQASVVGVGAIQTFFFVATAPGSSDLVLEHRRFGGAPPTRESFRVRIVAR</sequence>
<evidence type="ECO:0000259" key="3">
    <source>
        <dbReference type="Pfam" id="PF09394"/>
    </source>
</evidence>
<keyword evidence="5" id="KW-1185">Reference proteome</keyword>
<dbReference type="SUPFAM" id="SSF141066">
    <property type="entry name" value="ICP-like"/>
    <property type="match status" value="1"/>
</dbReference>
<evidence type="ECO:0000313" key="5">
    <source>
        <dbReference type="Proteomes" id="UP000092498"/>
    </source>
</evidence>
<dbReference type="InterPro" id="IPR036331">
    <property type="entry name" value="Chagasin-like_sf"/>
</dbReference>